<gene>
    <name evidence="1" type="primary">PHS1</name>
    <name evidence="1" type="ORF">KSP40_PGU005521</name>
</gene>
<reference evidence="1 2" key="1">
    <citation type="journal article" date="2022" name="Nat. Plants">
        <title>Genomes of leafy and leafless Platanthera orchids illuminate the evolution of mycoheterotrophy.</title>
        <authorList>
            <person name="Li M.H."/>
            <person name="Liu K.W."/>
            <person name="Li Z."/>
            <person name="Lu H.C."/>
            <person name="Ye Q.L."/>
            <person name="Zhang D."/>
            <person name="Wang J.Y."/>
            <person name="Li Y.F."/>
            <person name="Zhong Z.M."/>
            <person name="Liu X."/>
            <person name="Yu X."/>
            <person name="Liu D.K."/>
            <person name="Tu X.D."/>
            <person name="Liu B."/>
            <person name="Hao Y."/>
            <person name="Liao X.Y."/>
            <person name="Jiang Y.T."/>
            <person name="Sun W.H."/>
            <person name="Chen J."/>
            <person name="Chen Y.Q."/>
            <person name="Ai Y."/>
            <person name="Zhai J.W."/>
            <person name="Wu S.S."/>
            <person name="Zhou Z."/>
            <person name="Hsiao Y.Y."/>
            <person name="Wu W.L."/>
            <person name="Chen Y.Y."/>
            <person name="Lin Y.F."/>
            <person name="Hsu J.L."/>
            <person name="Li C.Y."/>
            <person name="Wang Z.W."/>
            <person name="Zhao X."/>
            <person name="Zhong W.Y."/>
            <person name="Ma X.K."/>
            <person name="Ma L."/>
            <person name="Huang J."/>
            <person name="Chen G.Z."/>
            <person name="Huang M.Z."/>
            <person name="Huang L."/>
            <person name="Peng D.H."/>
            <person name="Luo Y.B."/>
            <person name="Zou S.Q."/>
            <person name="Chen S.P."/>
            <person name="Lan S."/>
            <person name="Tsai W.C."/>
            <person name="Van de Peer Y."/>
            <person name="Liu Z.J."/>
        </authorList>
    </citation>
    <scope>NUCLEOTIDE SEQUENCE [LARGE SCALE GENOMIC DNA]</scope>
    <source>
        <strain evidence="1">Lor288</strain>
    </source>
</reference>
<sequence>MGLISTTEKSNNVNENIDFHIMAIDIGVTCRPPTQKCANGQELYPGLVEFILNSSDCSSNILYEISDAKLDIQHQMKQK</sequence>
<evidence type="ECO:0000313" key="1">
    <source>
        <dbReference type="EMBL" id="KAK8953130.1"/>
    </source>
</evidence>
<dbReference type="InterPro" id="IPR035010">
    <property type="entry name" value="PHS1"/>
</dbReference>
<dbReference type="EMBL" id="JBBWWR010000014">
    <property type="protein sequence ID" value="KAK8953130.1"/>
    <property type="molecule type" value="Genomic_DNA"/>
</dbReference>
<proteinExistence type="predicted"/>
<evidence type="ECO:0000313" key="2">
    <source>
        <dbReference type="Proteomes" id="UP001412067"/>
    </source>
</evidence>
<keyword evidence="2" id="KW-1185">Reference proteome</keyword>
<dbReference type="Proteomes" id="UP001412067">
    <property type="component" value="Unassembled WGS sequence"/>
</dbReference>
<accession>A0ABR2LW88</accession>
<comment type="caution">
    <text evidence="1">The sequence shown here is derived from an EMBL/GenBank/DDBJ whole genome shotgun (WGS) entry which is preliminary data.</text>
</comment>
<dbReference type="PANTHER" id="PTHR47100:SF5">
    <property type="entry name" value="DUAL SPECIFICITY PROTEIN PHOSPHATASE PHS1"/>
    <property type="match status" value="1"/>
</dbReference>
<name>A0ABR2LW88_9ASPA</name>
<organism evidence="1 2">
    <name type="scientific">Platanthera guangdongensis</name>
    <dbReference type="NCBI Taxonomy" id="2320717"/>
    <lineage>
        <taxon>Eukaryota</taxon>
        <taxon>Viridiplantae</taxon>
        <taxon>Streptophyta</taxon>
        <taxon>Embryophyta</taxon>
        <taxon>Tracheophyta</taxon>
        <taxon>Spermatophyta</taxon>
        <taxon>Magnoliopsida</taxon>
        <taxon>Liliopsida</taxon>
        <taxon>Asparagales</taxon>
        <taxon>Orchidaceae</taxon>
        <taxon>Orchidoideae</taxon>
        <taxon>Orchideae</taxon>
        <taxon>Orchidinae</taxon>
        <taxon>Platanthera</taxon>
    </lineage>
</organism>
<dbReference type="PANTHER" id="PTHR47100">
    <property type="entry name" value="DUAL SPECIFICITY PROTEIN PHOSPHATASE PHS1"/>
    <property type="match status" value="1"/>
</dbReference>
<protein>
    <submittedName>
        <fullName evidence="1">Dual specificity protein phosphatase PHS1</fullName>
    </submittedName>
</protein>